<accession>A0A2N8KK74</accession>
<reference evidence="2 3" key="1">
    <citation type="submission" date="2018-01" db="EMBL/GenBank/DDBJ databases">
        <title>The draft genome of an aniline degradation strain ANB-1.</title>
        <authorList>
            <person name="Zhang L."/>
            <person name="Jiang J."/>
        </authorList>
    </citation>
    <scope>NUCLEOTIDE SEQUENCE [LARGE SCALE GENOMIC DNA]</scope>
    <source>
        <strain evidence="2 3">ANB-1</strain>
    </source>
</reference>
<protein>
    <recommendedName>
        <fullName evidence="1">DUF5983 domain-containing protein</fullName>
    </recommendedName>
</protein>
<dbReference type="Proteomes" id="UP000235994">
    <property type="component" value="Unassembled WGS sequence"/>
</dbReference>
<evidence type="ECO:0000313" key="3">
    <source>
        <dbReference type="Proteomes" id="UP000235994"/>
    </source>
</evidence>
<evidence type="ECO:0000259" key="1">
    <source>
        <dbReference type="Pfam" id="PF19419"/>
    </source>
</evidence>
<proteinExistence type="predicted"/>
<dbReference type="EMBL" id="POQS01000002">
    <property type="protein sequence ID" value="PND33856.1"/>
    <property type="molecule type" value="Genomic_DNA"/>
</dbReference>
<dbReference type="AlphaFoldDB" id="A0A2N8KK74"/>
<evidence type="ECO:0000313" key="2">
    <source>
        <dbReference type="EMBL" id="PND33856.1"/>
    </source>
</evidence>
<name>A0A2N8KK74_9BURK</name>
<organism evidence="2 3">
    <name type="scientific">Achromobacter pulmonis</name>
    <dbReference type="NCBI Taxonomy" id="1389932"/>
    <lineage>
        <taxon>Bacteria</taxon>
        <taxon>Pseudomonadati</taxon>
        <taxon>Pseudomonadota</taxon>
        <taxon>Betaproteobacteria</taxon>
        <taxon>Burkholderiales</taxon>
        <taxon>Alcaligenaceae</taxon>
        <taxon>Achromobacter</taxon>
    </lineage>
</organism>
<dbReference type="InterPro" id="IPR046025">
    <property type="entry name" value="DUF5983"/>
</dbReference>
<keyword evidence="3" id="KW-1185">Reference proteome</keyword>
<comment type="caution">
    <text evidence="2">The sequence shown here is derived from an EMBL/GenBank/DDBJ whole genome shotgun (WGS) entry which is preliminary data.</text>
</comment>
<feature type="domain" description="DUF5983" evidence="1">
    <location>
        <begin position="17"/>
        <end position="95"/>
    </location>
</feature>
<dbReference type="Pfam" id="PF19419">
    <property type="entry name" value="DUF5983"/>
    <property type="match status" value="1"/>
</dbReference>
<sequence length="102" mass="11075">MDTVLTERLRELAEPLVSLSSSHLRPATQALLRRNALSVHAYPTEFGGLVYVGAPRQRIPAEHELDVISELAEQAGILWLLFDAEAPVLKGLPTFGGQEAGT</sequence>
<dbReference type="RefSeq" id="WP_102771938.1">
    <property type="nucleotide sequence ID" value="NZ_POQS01000002.1"/>
</dbReference>
<gene>
    <name evidence="2" type="ORF">C1I89_06250</name>
</gene>